<dbReference type="Pfam" id="PF00753">
    <property type="entry name" value="Lactamase_B"/>
    <property type="match status" value="1"/>
</dbReference>
<dbReference type="PANTHER" id="PTHR42951">
    <property type="entry name" value="METALLO-BETA-LACTAMASE DOMAIN-CONTAINING"/>
    <property type="match status" value="1"/>
</dbReference>
<dbReference type="SUPFAM" id="SSF56281">
    <property type="entry name" value="Metallo-hydrolase/oxidoreductase"/>
    <property type="match status" value="1"/>
</dbReference>
<name>A0A1D7XLI6_9CLOT</name>
<keyword evidence="3" id="KW-1185">Reference proteome</keyword>
<dbReference type="PANTHER" id="PTHR42951:SF15">
    <property type="entry name" value="METALLO-BETA-LACTAMASE SUPERFAMILY PROTEIN"/>
    <property type="match status" value="1"/>
</dbReference>
<dbReference type="SMART" id="SM00849">
    <property type="entry name" value="Lactamase_B"/>
    <property type="match status" value="1"/>
</dbReference>
<keyword evidence="2" id="KW-0378">Hydrolase</keyword>
<dbReference type="Proteomes" id="UP000094652">
    <property type="component" value="Chromosome"/>
</dbReference>
<sequence length="236" mass="26795">MTELITLKLLFEMGEIKFYIYPVVIKSNDDLILIDTGYPMFLSVIEKAFDKKGLDIRNLQQVILTHHDHDHMGAVKELVKKYPYVKVKCSEEQIPYVLGKKKSLRLEQAEKLGADTGFIQMMKSVEYLDSVLKVTDNEIICDGVKVIKTPGHMPGHISIYIESMKTLISGDMLILEDGVLGIADEQFVLDKEAEINSLKKIVNLDIEKIICFHGGEYKSNNLKEDLKKIIAKGYKS</sequence>
<evidence type="ECO:0000259" key="1">
    <source>
        <dbReference type="SMART" id="SM00849"/>
    </source>
</evidence>
<dbReference type="EMBL" id="CP017253">
    <property type="protein sequence ID" value="AOR24147.1"/>
    <property type="molecule type" value="Genomic_DNA"/>
</dbReference>
<dbReference type="InterPro" id="IPR001279">
    <property type="entry name" value="Metallo-B-lactamas"/>
</dbReference>
<gene>
    <name evidence="2" type="ORF">BGI42_10590</name>
</gene>
<protein>
    <submittedName>
        <fullName evidence="2">MBL fold metallo-hydrolase</fullName>
    </submittedName>
</protein>
<dbReference type="STRING" id="394958.BGI42_10590"/>
<dbReference type="InterPro" id="IPR036866">
    <property type="entry name" value="RibonucZ/Hydroxyglut_hydro"/>
</dbReference>
<reference evidence="3" key="1">
    <citation type="submission" date="2016-09" db="EMBL/GenBank/DDBJ databases">
        <title>Genomics of Clostridium taeniosporum, an organism which forms endospores with ribbon-like appendages.</title>
        <authorList>
            <person name="Walker J.R."/>
        </authorList>
    </citation>
    <scope>NUCLEOTIDE SEQUENCE [LARGE SCALE GENOMIC DNA]</scope>
    <source>
        <strain evidence="3">1/k</strain>
    </source>
</reference>
<dbReference type="KEGG" id="ctae:BGI42_10590"/>
<evidence type="ECO:0000313" key="2">
    <source>
        <dbReference type="EMBL" id="AOR24147.1"/>
    </source>
</evidence>
<evidence type="ECO:0000313" key="3">
    <source>
        <dbReference type="Proteomes" id="UP000094652"/>
    </source>
</evidence>
<dbReference type="Gene3D" id="3.60.15.10">
    <property type="entry name" value="Ribonuclease Z/Hydroxyacylglutathione hydrolase-like"/>
    <property type="match status" value="1"/>
</dbReference>
<dbReference type="RefSeq" id="WP_069680284.1">
    <property type="nucleotide sequence ID" value="NZ_CP017253.2"/>
</dbReference>
<dbReference type="InterPro" id="IPR050855">
    <property type="entry name" value="NDM-1-like"/>
</dbReference>
<dbReference type="GO" id="GO:0016787">
    <property type="term" value="F:hydrolase activity"/>
    <property type="evidence" value="ECO:0007669"/>
    <property type="project" value="UniProtKB-KW"/>
</dbReference>
<accession>A0A1D7XLI6</accession>
<proteinExistence type="predicted"/>
<dbReference type="AlphaFoldDB" id="A0A1D7XLI6"/>
<feature type="domain" description="Metallo-beta-lactamase" evidence="1">
    <location>
        <begin position="19"/>
        <end position="213"/>
    </location>
</feature>
<dbReference type="OrthoDB" id="9761531at2"/>
<organism evidence="2 3">
    <name type="scientific">Clostridium taeniosporum</name>
    <dbReference type="NCBI Taxonomy" id="394958"/>
    <lineage>
        <taxon>Bacteria</taxon>
        <taxon>Bacillati</taxon>
        <taxon>Bacillota</taxon>
        <taxon>Clostridia</taxon>
        <taxon>Eubacteriales</taxon>
        <taxon>Clostridiaceae</taxon>
        <taxon>Clostridium</taxon>
    </lineage>
</organism>
<dbReference type="CDD" id="cd07721">
    <property type="entry name" value="yflN-like_MBL-fold"/>
    <property type="match status" value="1"/>
</dbReference>